<feature type="compositionally biased region" description="Basic and acidic residues" evidence="1">
    <location>
        <begin position="483"/>
        <end position="505"/>
    </location>
</feature>
<reference evidence="3 4" key="1">
    <citation type="journal article" date="2009" name="Genome Res.">
        <title>Comparative genomics of protoploid Saccharomycetaceae.</title>
        <authorList>
            <consortium name="The Genolevures Consortium"/>
            <person name="Souciet J.-L."/>
            <person name="Dujon B."/>
            <person name="Gaillardin C."/>
            <person name="Johnston M."/>
            <person name="Baret P.V."/>
            <person name="Cliften P."/>
            <person name="Sherman D.J."/>
            <person name="Weissenbach J."/>
            <person name="Westhof E."/>
            <person name="Wincker P."/>
            <person name="Jubin C."/>
            <person name="Poulain J."/>
            <person name="Barbe V."/>
            <person name="Segurens B."/>
            <person name="Artiguenave F."/>
            <person name="Anthouard V."/>
            <person name="Vacherie B."/>
            <person name="Val M.-E."/>
            <person name="Fulton R.S."/>
            <person name="Minx P."/>
            <person name="Wilson R."/>
            <person name="Durrens P."/>
            <person name="Jean G."/>
            <person name="Marck C."/>
            <person name="Martin T."/>
            <person name="Nikolski M."/>
            <person name="Rolland T."/>
            <person name="Seret M.-L."/>
            <person name="Casaregola S."/>
            <person name="Despons L."/>
            <person name="Fairhead C."/>
            <person name="Fischer G."/>
            <person name="Lafontaine I."/>
            <person name="Leh V."/>
            <person name="Lemaire M."/>
            <person name="de Montigny J."/>
            <person name="Neuveglise C."/>
            <person name="Thierry A."/>
            <person name="Blanc-Lenfle I."/>
            <person name="Bleykasten C."/>
            <person name="Diffels J."/>
            <person name="Fritsch E."/>
            <person name="Frangeul L."/>
            <person name="Goeffon A."/>
            <person name="Jauniaux N."/>
            <person name="Kachouri-Lafond R."/>
            <person name="Payen C."/>
            <person name="Potier S."/>
            <person name="Pribylova L."/>
            <person name="Ozanne C."/>
            <person name="Richard G.-F."/>
            <person name="Sacerdot C."/>
            <person name="Straub M.-L."/>
            <person name="Talla E."/>
        </authorList>
    </citation>
    <scope>NUCLEOTIDE SEQUENCE [LARGE SCALE GENOMIC DNA]</scope>
    <source>
        <strain evidence="4">ATCC 56472 / CBS 6340 / NRRL Y-8284</strain>
    </source>
</reference>
<dbReference type="GeneID" id="8292238"/>
<dbReference type="RefSeq" id="XP_002554069.1">
    <property type="nucleotide sequence ID" value="XM_002554023.1"/>
</dbReference>
<dbReference type="STRING" id="559295.C5DIM1"/>
<evidence type="ECO:0000256" key="1">
    <source>
        <dbReference type="SAM" id="MobiDB-lite"/>
    </source>
</evidence>
<dbReference type="eggNOG" id="KOG1862">
    <property type="taxonomic scope" value="Eukaryota"/>
</dbReference>
<dbReference type="EMBL" id="CU928169">
    <property type="protein sequence ID" value="CAR23632.1"/>
    <property type="molecule type" value="Genomic_DNA"/>
</dbReference>
<feature type="compositionally biased region" description="Low complexity" evidence="1">
    <location>
        <begin position="450"/>
        <end position="473"/>
    </location>
</feature>
<dbReference type="Proteomes" id="UP000002036">
    <property type="component" value="Chromosome E"/>
</dbReference>
<dbReference type="GO" id="GO:0005829">
    <property type="term" value="C:cytosol"/>
    <property type="evidence" value="ECO:0007669"/>
    <property type="project" value="TreeGrafter"/>
</dbReference>
<dbReference type="SUPFAM" id="SSF55277">
    <property type="entry name" value="GYF domain"/>
    <property type="match status" value="1"/>
</dbReference>
<dbReference type="PANTHER" id="PTHR14445">
    <property type="entry name" value="GRB10 INTERACTING GYF PROTEIN"/>
    <property type="match status" value="1"/>
</dbReference>
<dbReference type="Gene3D" id="3.30.1490.40">
    <property type="match status" value="1"/>
</dbReference>
<feature type="domain" description="GYF" evidence="2">
    <location>
        <begin position="149"/>
        <end position="205"/>
    </location>
</feature>
<name>C5DIM1_LACTC</name>
<protein>
    <submittedName>
        <fullName evidence="3">KLTH0E13596p</fullName>
    </submittedName>
</protein>
<dbReference type="CDD" id="cd00072">
    <property type="entry name" value="GYF"/>
    <property type="match status" value="1"/>
</dbReference>
<feature type="compositionally biased region" description="Basic and acidic residues" evidence="1">
    <location>
        <begin position="423"/>
        <end position="435"/>
    </location>
</feature>
<evidence type="ECO:0000313" key="4">
    <source>
        <dbReference type="Proteomes" id="UP000002036"/>
    </source>
</evidence>
<evidence type="ECO:0000313" key="3">
    <source>
        <dbReference type="EMBL" id="CAR23632.1"/>
    </source>
</evidence>
<sequence>MMNSGNGYQPDPLGSVGAQFEALHLSGASTPMLEGGSLHLHKTPSLLDNIGIQRANSPFVSVADDTYLARQQLHHQQPQQPHPVLPVHSHSSSSLALDWAHQGKAQVPANGHPQNAASTIGYVPNSIVSEPVGIPPPPGVFAPRIPIVESQWKYIDFQGLIQGPFPTQSMTSWLQAGYLQSSLQVARVATTPEPFGVNDTFAPLGDLMAKVGDFTDPFNKLDLIVSQAQTKSVQQCNPSRQLGLDPLSLGTTDPMVMSSVPASSAPVTDPSMQSLDGEFHATVLETSDYTHNQVLGLRDNDGGFYQEVVSRIPVDKFVENLDKIDAPSKATDGQMKGRQQIDQEAVQRRLDYEERQKRERSLALERLKEQELLKQQNELATSLDKNNIEEAQSQEIVNVQAANQEEIKRKRAEEASRKLIEEEERAAKEKKDAADRRKRQESKKTTQETSAPAPSPATKPAKPAPWASKAAQPFSGSSLAEIQQKESAQRASRKQEHEEQAREMAAKLQKQVLNEEAPVPRIDSIASWASKKSVPGSQGENKPPVKTIEQVQKEQLEQKKFLAEQKRIWEEAQKTAKIKATGTPNNETKEWTTVTKKQALPVKNNISKALNQPNSYLSPDKLRAVSANTSKQIGSSTSIPTLKARASAKVPASYTGNQSTSIRQEFLKWCKSQMKLAPDVDVNGVLEVLLSLPAGPESKEIIADTIYSNSLSMDGRRFATEFIKRRVDCENKLNDALSWSEALKMPKGDVEDWEFQVVGKKKNRKH</sequence>
<feature type="region of interest" description="Disordered" evidence="1">
    <location>
        <begin position="423"/>
        <end position="545"/>
    </location>
</feature>
<dbReference type="SMART" id="SM00444">
    <property type="entry name" value="GYF"/>
    <property type="match status" value="1"/>
</dbReference>
<dbReference type="AlphaFoldDB" id="C5DIM1"/>
<dbReference type="KEGG" id="lth:KLTH0E13596g"/>
<accession>C5DIM1</accession>
<keyword evidence="4" id="KW-1185">Reference proteome</keyword>
<dbReference type="OMA" id="RQEFLRW"/>
<dbReference type="InterPro" id="IPR051640">
    <property type="entry name" value="GRB10-interact_GYF"/>
</dbReference>
<organism evidence="3 4">
    <name type="scientific">Lachancea thermotolerans (strain ATCC 56472 / CBS 6340 / NRRL Y-8284)</name>
    <name type="common">Yeast</name>
    <name type="synonym">Kluyveromyces thermotolerans</name>
    <dbReference type="NCBI Taxonomy" id="559295"/>
    <lineage>
        <taxon>Eukaryota</taxon>
        <taxon>Fungi</taxon>
        <taxon>Dikarya</taxon>
        <taxon>Ascomycota</taxon>
        <taxon>Saccharomycotina</taxon>
        <taxon>Saccharomycetes</taxon>
        <taxon>Saccharomycetales</taxon>
        <taxon>Saccharomycetaceae</taxon>
        <taxon>Lachancea</taxon>
    </lineage>
</organism>
<dbReference type="InParanoid" id="C5DIM1"/>
<dbReference type="PROSITE" id="PS50829">
    <property type="entry name" value="GYF"/>
    <property type="match status" value="1"/>
</dbReference>
<dbReference type="OrthoDB" id="48509at2759"/>
<dbReference type="FunCoup" id="C5DIM1">
    <property type="interactions" value="41"/>
</dbReference>
<dbReference type="InterPro" id="IPR035445">
    <property type="entry name" value="GYF-like_dom_sf"/>
</dbReference>
<evidence type="ECO:0000259" key="2">
    <source>
        <dbReference type="PROSITE" id="PS50829"/>
    </source>
</evidence>
<gene>
    <name evidence="3" type="ordered locus">KLTH0E13596g</name>
</gene>
<dbReference type="InterPro" id="IPR003169">
    <property type="entry name" value="GYF"/>
</dbReference>
<dbReference type="Pfam" id="PF02213">
    <property type="entry name" value="GYF"/>
    <property type="match status" value="1"/>
</dbReference>
<dbReference type="HOGENOM" id="CLU_019270_0_0_1"/>
<dbReference type="PANTHER" id="PTHR14445:SF36">
    <property type="entry name" value="FI03272P-RELATED"/>
    <property type="match status" value="1"/>
</dbReference>
<proteinExistence type="predicted"/>